<dbReference type="Pfam" id="PF07690">
    <property type="entry name" value="MFS_1"/>
    <property type="match status" value="1"/>
</dbReference>
<gene>
    <name evidence="7" type="ORF">JS756_36220</name>
</gene>
<dbReference type="SUPFAM" id="SSF103473">
    <property type="entry name" value="MFS general substrate transporter"/>
    <property type="match status" value="1"/>
</dbReference>
<evidence type="ECO:0000313" key="7">
    <source>
        <dbReference type="EMBL" id="MBN0049393.1"/>
    </source>
</evidence>
<keyword evidence="2 5" id="KW-0812">Transmembrane</keyword>
<dbReference type="PROSITE" id="PS50850">
    <property type="entry name" value="MFS"/>
    <property type="match status" value="1"/>
</dbReference>
<proteinExistence type="predicted"/>
<dbReference type="InterPro" id="IPR011701">
    <property type="entry name" value="MFS"/>
</dbReference>
<feature type="transmembrane region" description="Helical" evidence="5">
    <location>
        <begin position="29"/>
        <end position="48"/>
    </location>
</feature>
<dbReference type="InterPro" id="IPR020846">
    <property type="entry name" value="MFS_dom"/>
</dbReference>
<feature type="domain" description="Major facilitator superfamily (MFS) profile" evidence="6">
    <location>
        <begin position="1"/>
        <end position="116"/>
    </location>
</feature>
<comment type="caution">
    <text evidence="7">The sequence shown here is derived from an EMBL/GenBank/DDBJ whole genome shotgun (WGS) entry which is preliminary data.</text>
</comment>
<protein>
    <submittedName>
        <fullName evidence="7">MFS transporter</fullName>
    </submittedName>
</protein>
<dbReference type="PANTHER" id="PTHR23502:SF157">
    <property type="entry name" value="MAJOR FACILITATOR SUPERFAMILY (MFS) PROFILE DOMAIN-CONTAINING PROTEIN-RELATED"/>
    <property type="match status" value="1"/>
</dbReference>
<feature type="transmembrane region" description="Helical" evidence="5">
    <location>
        <begin position="54"/>
        <end position="74"/>
    </location>
</feature>
<dbReference type="PANTHER" id="PTHR23502">
    <property type="entry name" value="MAJOR FACILITATOR SUPERFAMILY"/>
    <property type="match status" value="1"/>
</dbReference>
<feature type="transmembrane region" description="Helical" evidence="5">
    <location>
        <begin position="6"/>
        <end position="22"/>
    </location>
</feature>
<feature type="transmembrane region" description="Helical" evidence="5">
    <location>
        <begin position="86"/>
        <end position="110"/>
    </location>
</feature>
<evidence type="ECO:0000256" key="5">
    <source>
        <dbReference type="SAM" id="Phobius"/>
    </source>
</evidence>
<accession>A0ABS2W1W0</accession>
<evidence type="ECO:0000259" key="6">
    <source>
        <dbReference type="PROSITE" id="PS50850"/>
    </source>
</evidence>
<dbReference type="Proteomes" id="UP000788262">
    <property type="component" value="Unassembled WGS sequence"/>
</dbReference>
<evidence type="ECO:0000313" key="8">
    <source>
        <dbReference type="Proteomes" id="UP000788262"/>
    </source>
</evidence>
<keyword evidence="3 5" id="KW-1133">Transmembrane helix</keyword>
<dbReference type="InterPro" id="IPR036259">
    <property type="entry name" value="MFS_trans_sf"/>
</dbReference>
<keyword evidence="4 5" id="KW-0472">Membrane</keyword>
<evidence type="ECO:0000256" key="3">
    <source>
        <dbReference type="ARBA" id="ARBA00022989"/>
    </source>
</evidence>
<comment type="subcellular location">
    <subcellularLocation>
        <location evidence="1">Cell membrane</location>
        <topology evidence="1">Multi-pass membrane protein</topology>
    </subcellularLocation>
</comment>
<dbReference type="RefSeq" id="WP_205387504.1">
    <property type="nucleotide sequence ID" value="NZ_JAFFZS010000226.1"/>
</dbReference>
<name>A0ABS2W1W0_STRAS</name>
<evidence type="ECO:0000256" key="2">
    <source>
        <dbReference type="ARBA" id="ARBA00022692"/>
    </source>
</evidence>
<reference evidence="7 8" key="1">
    <citation type="submission" date="2021-02" db="EMBL/GenBank/DDBJ databases">
        <title>Whole genome sequencing of Streptomyces actuosus VRA1.</title>
        <authorList>
            <person name="Sen G."/>
            <person name="Sen A."/>
        </authorList>
    </citation>
    <scope>NUCLEOTIDE SEQUENCE [LARGE SCALE GENOMIC DNA]</scope>
    <source>
        <strain evidence="7 8">VRA1</strain>
    </source>
</reference>
<evidence type="ECO:0000256" key="4">
    <source>
        <dbReference type="ARBA" id="ARBA00023136"/>
    </source>
</evidence>
<dbReference type="Gene3D" id="1.20.1250.20">
    <property type="entry name" value="MFS general substrate transporter like domains"/>
    <property type="match status" value="1"/>
</dbReference>
<sequence>MTPPFRFLLGSILGTLVFPPLSESFGRKYLYVVSTVLSAVSCVITGVVDSIGAVVVGRFMAGVLSGVPFTVVGGSIEDMWGIRPRVWVIFLWAVVCNVGMSIGPIMGTYFTAVLGW</sequence>
<keyword evidence="8" id="KW-1185">Reference proteome</keyword>
<dbReference type="EMBL" id="JAFFZS010000226">
    <property type="protein sequence ID" value="MBN0049393.1"/>
    <property type="molecule type" value="Genomic_DNA"/>
</dbReference>
<evidence type="ECO:0000256" key="1">
    <source>
        <dbReference type="ARBA" id="ARBA00004651"/>
    </source>
</evidence>
<organism evidence="7 8">
    <name type="scientific">Streptomyces actuosus</name>
    <dbReference type="NCBI Taxonomy" id="1885"/>
    <lineage>
        <taxon>Bacteria</taxon>
        <taxon>Bacillati</taxon>
        <taxon>Actinomycetota</taxon>
        <taxon>Actinomycetes</taxon>
        <taxon>Kitasatosporales</taxon>
        <taxon>Streptomycetaceae</taxon>
        <taxon>Streptomyces</taxon>
    </lineage>
</organism>